<dbReference type="InterPro" id="IPR020550">
    <property type="entry name" value="Inositol_monophosphatase_CS"/>
</dbReference>
<evidence type="ECO:0000256" key="1">
    <source>
        <dbReference type="ARBA" id="ARBA00009759"/>
    </source>
</evidence>
<organism evidence="5 6">
    <name type="scientific">Albidovulum inexpectatum</name>
    <dbReference type="NCBI Taxonomy" id="196587"/>
    <lineage>
        <taxon>Bacteria</taxon>
        <taxon>Pseudomonadati</taxon>
        <taxon>Pseudomonadota</taxon>
        <taxon>Alphaproteobacteria</taxon>
        <taxon>Rhodobacterales</taxon>
        <taxon>Paracoccaceae</taxon>
        <taxon>Albidovulum</taxon>
    </lineage>
</organism>
<dbReference type="Pfam" id="PF00459">
    <property type="entry name" value="Inositol_P"/>
    <property type="match status" value="1"/>
</dbReference>
<dbReference type="Gene3D" id="3.30.540.10">
    <property type="entry name" value="Fructose-1,6-Bisphosphatase, subunit A, domain 1"/>
    <property type="match status" value="1"/>
</dbReference>
<keyword evidence="2 4" id="KW-0479">Metal-binding</keyword>
<evidence type="ECO:0000256" key="3">
    <source>
        <dbReference type="ARBA" id="ARBA00022842"/>
    </source>
</evidence>
<dbReference type="GO" id="GO:0046872">
    <property type="term" value="F:metal ion binding"/>
    <property type="evidence" value="ECO:0007669"/>
    <property type="project" value="UniProtKB-KW"/>
</dbReference>
<reference evidence="5 6" key="1">
    <citation type="submission" date="2018-01" db="EMBL/GenBank/DDBJ databases">
        <title>Genomic Encyclopedia of Archaeal and Bacterial Type Strains, Phase II (KMG-II): from individual species to whole genera.</title>
        <authorList>
            <person name="Goeker M."/>
        </authorList>
    </citation>
    <scope>NUCLEOTIDE SEQUENCE [LARGE SCALE GENOMIC DNA]</scope>
    <source>
        <strain evidence="5 6">DSM 12048</strain>
    </source>
</reference>
<dbReference type="GO" id="GO:0046854">
    <property type="term" value="P:phosphatidylinositol phosphate biosynthetic process"/>
    <property type="evidence" value="ECO:0007669"/>
    <property type="project" value="InterPro"/>
</dbReference>
<evidence type="ECO:0000313" key="5">
    <source>
        <dbReference type="EMBL" id="PPB79675.1"/>
    </source>
</evidence>
<dbReference type="GO" id="GO:0007165">
    <property type="term" value="P:signal transduction"/>
    <property type="evidence" value="ECO:0007669"/>
    <property type="project" value="TreeGrafter"/>
</dbReference>
<feature type="binding site" evidence="4">
    <location>
        <position position="85"/>
    </location>
    <ligand>
        <name>Mg(2+)</name>
        <dbReference type="ChEBI" id="CHEBI:18420"/>
        <label>1</label>
        <note>catalytic</note>
    </ligand>
</feature>
<comment type="cofactor">
    <cofactor evidence="4">
        <name>Mg(2+)</name>
        <dbReference type="ChEBI" id="CHEBI:18420"/>
    </cofactor>
</comment>
<dbReference type="PANTHER" id="PTHR20854:SF4">
    <property type="entry name" value="INOSITOL-1-MONOPHOSPHATASE-RELATED"/>
    <property type="match status" value="1"/>
</dbReference>
<dbReference type="PRINTS" id="PR00377">
    <property type="entry name" value="IMPHPHTASES"/>
</dbReference>
<dbReference type="OrthoDB" id="9785695at2"/>
<comment type="similarity">
    <text evidence="1">Belongs to the inositol monophosphatase superfamily.</text>
</comment>
<evidence type="ECO:0000256" key="4">
    <source>
        <dbReference type="PIRSR" id="PIRSR600760-2"/>
    </source>
</evidence>
<dbReference type="GO" id="GO:0006020">
    <property type="term" value="P:inositol metabolic process"/>
    <property type="evidence" value="ECO:0007669"/>
    <property type="project" value="TreeGrafter"/>
</dbReference>
<comment type="caution">
    <text evidence="5">The sequence shown here is derived from an EMBL/GenBank/DDBJ whole genome shotgun (WGS) entry which is preliminary data.</text>
</comment>
<dbReference type="RefSeq" id="WP_104072485.1">
    <property type="nucleotide sequence ID" value="NZ_PRDS01000010.1"/>
</dbReference>
<dbReference type="AlphaFoldDB" id="A0A2S5JEF3"/>
<dbReference type="CDD" id="cd01638">
    <property type="entry name" value="CysQ"/>
    <property type="match status" value="1"/>
</dbReference>
<proteinExistence type="inferred from homology"/>
<keyword evidence="3 4" id="KW-0460">Magnesium</keyword>
<feature type="binding site" evidence="4">
    <location>
        <position position="87"/>
    </location>
    <ligand>
        <name>Mg(2+)</name>
        <dbReference type="ChEBI" id="CHEBI:18420"/>
        <label>1</label>
        <note>catalytic</note>
    </ligand>
</feature>
<dbReference type="PROSITE" id="PS00630">
    <property type="entry name" value="IMP_2"/>
    <property type="match status" value="1"/>
</dbReference>
<evidence type="ECO:0000256" key="2">
    <source>
        <dbReference type="ARBA" id="ARBA00022723"/>
    </source>
</evidence>
<feature type="binding site" evidence="4">
    <location>
        <position position="207"/>
    </location>
    <ligand>
        <name>Mg(2+)</name>
        <dbReference type="ChEBI" id="CHEBI:18420"/>
        <label>1</label>
        <note>catalytic</note>
    </ligand>
</feature>
<feature type="binding site" evidence="4">
    <location>
        <position position="67"/>
    </location>
    <ligand>
        <name>Mg(2+)</name>
        <dbReference type="ChEBI" id="CHEBI:18420"/>
        <label>1</label>
        <note>catalytic</note>
    </ligand>
</feature>
<dbReference type="GO" id="GO:0008934">
    <property type="term" value="F:inositol monophosphate 1-phosphatase activity"/>
    <property type="evidence" value="ECO:0007669"/>
    <property type="project" value="TreeGrafter"/>
</dbReference>
<gene>
    <name evidence="5" type="ORF">LV82_02692</name>
</gene>
<keyword evidence="6" id="KW-1185">Reference proteome</keyword>
<dbReference type="InterPro" id="IPR000760">
    <property type="entry name" value="Inositol_monophosphatase-like"/>
</dbReference>
<sequence length="262" mass="28365">MPARDLELLVEAATEAGRIARGYFQRDPGIWHKPEGAGPVTEADIEVDGMLKSRLMAARPGYGWLSEETPDDQSRLQAERVFIVDPIDGTRAFIAGEKGWAHSLAVAENGRITAGVVHLPMLNATYAATQDGPALLNGQPIHVSAQHEMSRATVLATRANFDPGHWRGGTPPACTRKFRPSLAWRLCLVAEGRFDAMLTLRPTWEWDIAAGSLIAERAGARVTDRFGAPLRFNARDPRAPGLIAAPAPLWSSLHNGLADNPG</sequence>
<dbReference type="PANTHER" id="PTHR20854">
    <property type="entry name" value="INOSITOL MONOPHOSPHATASE"/>
    <property type="match status" value="1"/>
</dbReference>
<dbReference type="Proteomes" id="UP000239736">
    <property type="component" value="Unassembled WGS sequence"/>
</dbReference>
<dbReference type="EMBL" id="PRDS01000010">
    <property type="protein sequence ID" value="PPB79675.1"/>
    <property type="molecule type" value="Genomic_DNA"/>
</dbReference>
<dbReference type="Gene3D" id="3.40.190.80">
    <property type="match status" value="1"/>
</dbReference>
<accession>A0A2S5JEF3</accession>
<feature type="binding site" evidence="4">
    <location>
        <position position="88"/>
    </location>
    <ligand>
        <name>Mg(2+)</name>
        <dbReference type="ChEBI" id="CHEBI:18420"/>
        <label>1</label>
        <note>catalytic</note>
    </ligand>
</feature>
<dbReference type="SUPFAM" id="SSF56655">
    <property type="entry name" value="Carbohydrate phosphatase"/>
    <property type="match status" value="1"/>
</dbReference>
<name>A0A2S5JEF3_9RHOB</name>
<evidence type="ECO:0000313" key="6">
    <source>
        <dbReference type="Proteomes" id="UP000239736"/>
    </source>
</evidence>
<protein>
    <submittedName>
        <fullName evidence="5">Myo-inositol-1(Or 4)-monophosphatase</fullName>
    </submittedName>
</protein>